<dbReference type="SUPFAM" id="SSF56747">
    <property type="entry name" value="Prim-pol domain"/>
    <property type="match status" value="1"/>
</dbReference>
<reference evidence="2 3" key="1">
    <citation type="journal article" date="2018" name="PLoS ONE">
        <title>The draft genome of Kipferlia bialata reveals reductive genome evolution in fornicate parasites.</title>
        <authorList>
            <person name="Tanifuji G."/>
            <person name="Takabayashi S."/>
            <person name="Kume K."/>
            <person name="Takagi M."/>
            <person name="Nakayama T."/>
            <person name="Kamikawa R."/>
            <person name="Inagaki Y."/>
            <person name="Hashimoto T."/>
        </authorList>
    </citation>
    <scope>NUCLEOTIDE SEQUENCE [LARGE SCALE GENOMIC DNA]</scope>
    <source>
        <strain evidence="2">NY0173</strain>
    </source>
</reference>
<name>A0A9K3GHE9_9EUKA</name>
<dbReference type="Proteomes" id="UP000265618">
    <property type="component" value="Unassembled WGS sequence"/>
</dbReference>
<accession>A0A9K3GHE9</accession>
<dbReference type="EMBL" id="BDIP01000930">
    <property type="protein sequence ID" value="GIQ83113.1"/>
    <property type="molecule type" value="Genomic_DNA"/>
</dbReference>
<dbReference type="Gene3D" id="3.90.920.10">
    <property type="entry name" value="DNA primase, PRIM domain"/>
    <property type="match status" value="1"/>
</dbReference>
<keyword evidence="3" id="KW-1185">Reference proteome</keyword>
<proteinExistence type="inferred from homology"/>
<protein>
    <submittedName>
        <fullName evidence="2">DNA primase, small subunit, eukaryotic/archaeal</fullName>
    </submittedName>
</protein>
<gene>
    <name evidence="2" type="ORF">KIPB_004377</name>
</gene>
<comment type="caution">
    <text evidence="2">The sequence shown here is derived from an EMBL/GenBank/DDBJ whole genome shotgun (WGS) entry which is preliminary data.</text>
</comment>
<feature type="non-terminal residue" evidence="2">
    <location>
        <position position="1"/>
    </location>
</feature>
<evidence type="ECO:0000313" key="2">
    <source>
        <dbReference type="EMBL" id="GIQ83113.1"/>
    </source>
</evidence>
<sequence length="77" mass="8762">KFMRDNQPVKLDIGPIYDRDLTTGRSRTKKALKREFVFDIDAGDYDTVRTCCKGAAVCAKCWALMEACIPIFDTVLR</sequence>
<organism evidence="2 3">
    <name type="scientific">Kipferlia bialata</name>
    <dbReference type="NCBI Taxonomy" id="797122"/>
    <lineage>
        <taxon>Eukaryota</taxon>
        <taxon>Metamonada</taxon>
        <taxon>Carpediemonas-like organisms</taxon>
        <taxon>Kipferlia</taxon>
    </lineage>
</organism>
<dbReference type="AlphaFoldDB" id="A0A9K3GHE9"/>
<evidence type="ECO:0000313" key="3">
    <source>
        <dbReference type="Proteomes" id="UP000265618"/>
    </source>
</evidence>
<comment type="similarity">
    <text evidence="1">Belongs to the eukaryotic-type primase small subunit family.</text>
</comment>
<dbReference type="PANTHER" id="PTHR10536">
    <property type="entry name" value="DNA PRIMASE SMALL SUBUNIT"/>
    <property type="match status" value="1"/>
</dbReference>
<evidence type="ECO:0000256" key="1">
    <source>
        <dbReference type="ARBA" id="ARBA00009762"/>
    </source>
</evidence>
<dbReference type="OrthoDB" id="19606at2759"/>